<dbReference type="KEGG" id="pmet:G4Y79_02725"/>
<feature type="transmembrane region" description="Helical" evidence="7">
    <location>
        <begin position="71"/>
        <end position="91"/>
    </location>
</feature>
<feature type="transmembrane region" description="Helical" evidence="7">
    <location>
        <begin position="245"/>
        <end position="264"/>
    </location>
</feature>
<dbReference type="AlphaFoldDB" id="A0A7S8IFA9"/>
<keyword evidence="10" id="KW-1185">Reference proteome</keyword>
<evidence type="ECO:0000256" key="1">
    <source>
        <dbReference type="ARBA" id="ARBA00004651"/>
    </source>
</evidence>
<feature type="transmembrane region" description="Helical" evidence="7">
    <location>
        <begin position="270"/>
        <end position="288"/>
    </location>
</feature>
<feature type="transmembrane region" description="Helical" evidence="7">
    <location>
        <begin position="184"/>
        <end position="202"/>
    </location>
</feature>
<keyword evidence="4 7" id="KW-0812">Transmembrane</keyword>
<dbReference type="InterPro" id="IPR000620">
    <property type="entry name" value="EamA_dom"/>
</dbReference>
<comment type="subcellular location">
    <subcellularLocation>
        <location evidence="1">Cell membrane</location>
        <topology evidence="1">Multi-pass membrane protein</topology>
    </subcellularLocation>
</comment>
<dbReference type="SUPFAM" id="SSF103481">
    <property type="entry name" value="Multidrug resistance efflux transporter EmrE"/>
    <property type="match status" value="2"/>
</dbReference>
<evidence type="ECO:0000313" key="9">
    <source>
        <dbReference type="EMBL" id="QPC83309.1"/>
    </source>
</evidence>
<name>A0A7S8IFA9_9CHLR</name>
<feature type="transmembrane region" description="Helical" evidence="7">
    <location>
        <begin position="127"/>
        <end position="145"/>
    </location>
</feature>
<feature type="transmembrane region" description="Helical" evidence="7">
    <location>
        <begin position="97"/>
        <end position="120"/>
    </location>
</feature>
<dbReference type="InterPro" id="IPR050638">
    <property type="entry name" value="AA-Vitamin_Transporters"/>
</dbReference>
<accession>A0A7S8IFA9</accession>
<keyword evidence="5 7" id="KW-1133">Transmembrane helix</keyword>
<dbReference type="RefSeq" id="WP_195171376.1">
    <property type="nucleotide sequence ID" value="NZ_CP062983.1"/>
</dbReference>
<evidence type="ECO:0000256" key="2">
    <source>
        <dbReference type="ARBA" id="ARBA00007362"/>
    </source>
</evidence>
<keyword evidence="6 7" id="KW-0472">Membrane</keyword>
<evidence type="ECO:0000259" key="8">
    <source>
        <dbReference type="Pfam" id="PF00892"/>
    </source>
</evidence>
<evidence type="ECO:0000256" key="5">
    <source>
        <dbReference type="ARBA" id="ARBA00022989"/>
    </source>
</evidence>
<dbReference type="PANTHER" id="PTHR32322">
    <property type="entry name" value="INNER MEMBRANE TRANSPORTER"/>
    <property type="match status" value="1"/>
</dbReference>
<evidence type="ECO:0000256" key="7">
    <source>
        <dbReference type="SAM" id="Phobius"/>
    </source>
</evidence>
<evidence type="ECO:0000256" key="6">
    <source>
        <dbReference type="ARBA" id="ARBA00023136"/>
    </source>
</evidence>
<keyword evidence="3" id="KW-1003">Cell membrane</keyword>
<dbReference type="Gene3D" id="1.10.3730.20">
    <property type="match status" value="1"/>
</dbReference>
<dbReference type="PANTHER" id="PTHR32322:SF18">
    <property type="entry name" value="S-ADENOSYLMETHIONINE_S-ADENOSYLHOMOCYSTEINE TRANSPORTER"/>
    <property type="match status" value="1"/>
</dbReference>
<feature type="transmembrane region" description="Helical" evidence="7">
    <location>
        <begin position="151"/>
        <end position="172"/>
    </location>
</feature>
<feature type="transmembrane region" description="Helical" evidence="7">
    <location>
        <begin position="38"/>
        <end position="59"/>
    </location>
</feature>
<reference evidence="9 10" key="1">
    <citation type="submission" date="2020-02" db="EMBL/GenBank/DDBJ databases">
        <authorList>
            <person name="Zheng R.K."/>
            <person name="Sun C.M."/>
        </authorList>
    </citation>
    <scope>NUCLEOTIDE SEQUENCE [LARGE SCALE GENOMIC DNA]</scope>
    <source>
        <strain evidence="10">rifampicinis</strain>
    </source>
</reference>
<sequence length="297" mass="30544">MQDAQSGVKYGAFYVIAAAMLWGTTGTTQALAPLGSSPLVIGTMRILVGGITLIFIALYKGSLRQAGPWPLLPTVLSILSTALYQVAFFGGTHLTGVAVGTVVGIGASPIFAGLLGAVFLRERVTRRWWLATALAIVGCALLLAGGEAVTIDPLGILLALGAGLSYAVFTLASKHLLAYHSPDAVMAVTFGFAALCLVPLLPTAETSWIGTPSGLVVVLYLGVIVTGLSYTFFGRGLKQVMASTAATLTLAEPLTAALLGILLLQEAVPPIGILGIGLIFLGLAVLTVKKTGRAGRR</sequence>
<dbReference type="Proteomes" id="UP000594468">
    <property type="component" value="Chromosome"/>
</dbReference>
<feature type="transmembrane region" description="Helical" evidence="7">
    <location>
        <begin position="214"/>
        <end position="233"/>
    </location>
</feature>
<dbReference type="GO" id="GO:0005886">
    <property type="term" value="C:plasma membrane"/>
    <property type="evidence" value="ECO:0007669"/>
    <property type="project" value="UniProtKB-SubCell"/>
</dbReference>
<evidence type="ECO:0000313" key="10">
    <source>
        <dbReference type="Proteomes" id="UP000594468"/>
    </source>
</evidence>
<evidence type="ECO:0000256" key="4">
    <source>
        <dbReference type="ARBA" id="ARBA00022692"/>
    </source>
</evidence>
<proteinExistence type="inferred from homology"/>
<gene>
    <name evidence="9" type="ORF">G4Y79_02725</name>
</gene>
<organism evidence="9 10">
    <name type="scientific">Phototrophicus methaneseepsis</name>
    <dbReference type="NCBI Taxonomy" id="2710758"/>
    <lineage>
        <taxon>Bacteria</taxon>
        <taxon>Bacillati</taxon>
        <taxon>Chloroflexota</taxon>
        <taxon>Candidatus Thermofontia</taxon>
        <taxon>Phototrophicales</taxon>
        <taxon>Phototrophicaceae</taxon>
        <taxon>Phototrophicus</taxon>
    </lineage>
</organism>
<comment type="similarity">
    <text evidence="2">Belongs to the EamA transporter family.</text>
</comment>
<dbReference type="InterPro" id="IPR037185">
    <property type="entry name" value="EmrE-like"/>
</dbReference>
<feature type="transmembrane region" description="Helical" evidence="7">
    <location>
        <begin position="12"/>
        <end position="32"/>
    </location>
</feature>
<evidence type="ECO:0000256" key="3">
    <source>
        <dbReference type="ARBA" id="ARBA00022475"/>
    </source>
</evidence>
<dbReference type="EMBL" id="CP062983">
    <property type="protein sequence ID" value="QPC83309.1"/>
    <property type="molecule type" value="Genomic_DNA"/>
</dbReference>
<feature type="domain" description="EamA" evidence="8">
    <location>
        <begin position="10"/>
        <end position="143"/>
    </location>
</feature>
<protein>
    <submittedName>
        <fullName evidence="9">EamA family transporter</fullName>
    </submittedName>
</protein>
<dbReference type="Pfam" id="PF00892">
    <property type="entry name" value="EamA"/>
    <property type="match status" value="2"/>
</dbReference>
<feature type="domain" description="EamA" evidence="8">
    <location>
        <begin position="154"/>
        <end position="287"/>
    </location>
</feature>